<name>A0ACC2CX27_DIPCM</name>
<protein>
    <submittedName>
        <fullName evidence="1">Uncharacterized protein</fullName>
    </submittedName>
</protein>
<comment type="caution">
    <text evidence="1">The sequence shown here is derived from an EMBL/GenBank/DDBJ whole genome shotgun (WGS) entry which is preliminary data.</text>
</comment>
<keyword evidence="2" id="KW-1185">Reference proteome</keyword>
<gene>
    <name evidence="1" type="ORF">O6H91_08G045400</name>
</gene>
<evidence type="ECO:0000313" key="2">
    <source>
        <dbReference type="Proteomes" id="UP001162992"/>
    </source>
</evidence>
<dbReference type="EMBL" id="CM055099">
    <property type="protein sequence ID" value="KAJ7546573.1"/>
    <property type="molecule type" value="Genomic_DNA"/>
</dbReference>
<sequence length="226" mass="24810">MYLWVPKDVNNNNSNSNASFDCPQRGGGNSPHPPMHPAHEPRPAVIADPRPASIADPTVPRPASIADPTVPATPSATDPVLAPVVSPSATATVLALDQVDPFSLTPQPNAYASLTIQTPVPGTPRWENGLIFFQEIQFLLRTVARLEEHIVKLQAKIVTQGQQITNIIQYRDSTEVPHIRSIDKFLGRKEIDIQLPPLHPSRMSKRTPRISPNNTRKHGPMFSKVT</sequence>
<dbReference type="Proteomes" id="UP001162992">
    <property type="component" value="Chromosome 8"/>
</dbReference>
<accession>A0ACC2CX27</accession>
<proteinExistence type="predicted"/>
<reference evidence="2" key="1">
    <citation type="journal article" date="2024" name="Proc. Natl. Acad. Sci. U.S.A.">
        <title>Extraordinary preservation of gene collinearity over three hundred million years revealed in homosporous lycophytes.</title>
        <authorList>
            <person name="Li C."/>
            <person name="Wickell D."/>
            <person name="Kuo L.Y."/>
            <person name="Chen X."/>
            <person name="Nie B."/>
            <person name="Liao X."/>
            <person name="Peng D."/>
            <person name="Ji J."/>
            <person name="Jenkins J."/>
            <person name="Williams M."/>
            <person name="Shu S."/>
            <person name="Plott C."/>
            <person name="Barry K."/>
            <person name="Rajasekar S."/>
            <person name="Grimwood J."/>
            <person name="Han X."/>
            <person name="Sun S."/>
            <person name="Hou Z."/>
            <person name="He W."/>
            <person name="Dai G."/>
            <person name="Sun C."/>
            <person name="Schmutz J."/>
            <person name="Leebens-Mack J.H."/>
            <person name="Li F.W."/>
            <person name="Wang L."/>
        </authorList>
    </citation>
    <scope>NUCLEOTIDE SEQUENCE [LARGE SCALE GENOMIC DNA]</scope>
    <source>
        <strain evidence="2">cv. PW_Plant_1</strain>
    </source>
</reference>
<evidence type="ECO:0000313" key="1">
    <source>
        <dbReference type="EMBL" id="KAJ7546573.1"/>
    </source>
</evidence>
<organism evidence="1 2">
    <name type="scientific">Diphasiastrum complanatum</name>
    <name type="common">Issler's clubmoss</name>
    <name type="synonym">Lycopodium complanatum</name>
    <dbReference type="NCBI Taxonomy" id="34168"/>
    <lineage>
        <taxon>Eukaryota</taxon>
        <taxon>Viridiplantae</taxon>
        <taxon>Streptophyta</taxon>
        <taxon>Embryophyta</taxon>
        <taxon>Tracheophyta</taxon>
        <taxon>Lycopodiopsida</taxon>
        <taxon>Lycopodiales</taxon>
        <taxon>Lycopodiaceae</taxon>
        <taxon>Lycopodioideae</taxon>
        <taxon>Diphasiastrum</taxon>
    </lineage>
</organism>